<dbReference type="EMBL" id="BFFO01000001">
    <property type="protein sequence ID" value="GBG96064.1"/>
    <property type="molecule type" value="Genomic_DNA"/>
</dbReference>
<evidence type="ECO:0000313" key="1">
    <source>
        <dbReference type="EMBL" id="GBG96064.1"/>
    </source>
</evidence>
<comment type="caution">
    <text evidence="1">The sequence shown here is derived from an EMBL/GenBank/DDBJ whole genome shotgun (WGS) entry which is preliminary data.</text>
</comment>
<reference evidence="1 2" key="1">
    <citation type="journal article" date="2018" name="Genome Announc.">
        <title>Draft Genome Sequence of Lactococcus sp. Strain NtB2 (JCM 32569), Isolated from the Gut of the Higher Termite Nasutitermes takasagoensis.</title>
        <authorList>
            <person name="Noda S."/>
            <person name="Aihara C."/>
            <person name="Yuki M."/>
            <person name="Ohkuma M."/>
        </authorList>
    </citation>
    <scope>NUCLEOTIDE SEQUENCE [LARGE SCALE GENOMIC DNA]</scope>
    <source>
        <strain evidence="1 2">NtB2</strain>
    </source>
</reference>
<proteinExistence type="predicted"/>
<sequence>MEKAELSSFFIAQKPASAIDKSQIFPDIVCDSSAIKKPENML</sequence>
<keyword evidence="2" id="KW-1185">Reference proteome</keyword>
<dbReference type="RefSeq" id="WP_263970094.1">
    <property type="nucleotide sequence ID" value="NZ_BFFO01000001.1"/>
</dbReference>
<name>A0A2R5HDB0_9LACT</name>
<evidence type="ECO:0000313" key="2">
    <source>
        <dbReference type="Proteomes" id="UP000245021"/>
    </source>
</evidence>
<accession>A0A2R5HDB0</accession>
<gene>
    <name evidence="1" type="ORF">NtB2_00167</name>
</gene>
<protein>
    <submittedName>
        <fullName evidence="1">Uncharacterized protein</fullName>
    </submittedName>
</protein>
<dbReference type="Proteomes" id="UP000245021">
    <property type="component" value="Unassembled WGS sequence"/>
</dbReference>
<dbReference type="AlphaFoldDB" id="A0A2R5HDB0"/>
<organism evidence="1 2">
    <name type="scientific">Lactococcus termiticola</name>
    <dbReference type="NCBI Taxonomy" id="2169526"/>
    <lineage>
        <taxon>Bacteria</taxon>
        <taxon>Bacillati</taxon>
        <taxon>Bacillota</taxon>
        <taxon>Bacilli</taxon>
        <taxon>Lactobacillales</taxon>
        <taxon>Streptococcaceae</taxon>
        <taxon>Lactococcus</taxon>
    </lineage>
</organism>